<name>A0A5J4WH83_9EUKA</name>
<keyword evidence="2" id="KW-0812">Transmembrane</keyword>
<protein>
    <submittedName>
        <fullName evidence="3">Uncharacterized protein</fullName>
    </submittedName>
</protein>
<feature type="transmembrane region" description="Helical" evidence="2">
    <location>
        <begin position="93"/>
        <end position="113"/>
    </location>
</feature>
<feature type="region of interest" description="Disordered" evidence="1">
    <location>
        <begin position="297"/>
        <end position="318"/>
    </location>
</feature>
<accession>A0A5J4WH83</accession>
<sequence>MFAQELCQINKMKNTEQDRPIGTLGTLGQQLESSSGGLLLIPIEIVLFSTLFVARSTGVKIVTFLPLLFLCGISFKEILAFKRTNAASGRAMNVYSSLAVVIYAILFFVLFFWTNQILFPSFAATVVGFVIADVFLMSGYFVRHMQTSWIALKEYFGFSRFLHNHKRNGIKTVSILSMERMVWGSQFESESEDENEDEKSGEKQKKTSRAESEGILSAFYMNRGALAIGMLFVVASAFFWWVMIWQPSGIVILSPVEVAQKVTSAAMRQEAYIQQRYSIALEDTRKNERKIKIKQEEEERRRNSFQKETNINQRKGGKEGEQIEMVRGQQKETKKQIIKEKSIIIVGDGGRAIEKKNDQQKDDMKKKKKKEDITLDIELLKQKGHIRNKDQNINNMKKERKKIRNGEQGTQMERSLSVHMIFGIHSVPREIGDISIEEAIQEAENESGEKWKEYIDERKKKKNKFDINIPLIGPLSSLRTQSSILLHTCIQILFPSIGLKRHDIESMTQVSIATQGNQFFKQIGKLNNEGLLDMNINEIGDIMNSYSSYIPPLAQTGLSSLAFSNKMRKRHILFAPIAALCLTGQQEEEMKDDIFSGTIRNLGIEKNNERIYESRLTGSKQQQFLKLNGNDYQNNDNNNGIGDTQMEIPRIGEIGNIGDIEIDGDNKKSGLIVLVNMALYVWSTYEKNEQEENSEEEEESQENLKQEDEQFLKDLEEIKKEEKENIQYMI</sequence>
<dbReference type="PANTHER" id="PTHR36812:SF9">
    <property type="entry name" value="MYB-LIKE PROTEIN X ISOFORM X1"/>
    <property type="match status" value="1"/>
</dbReference>
<feature type="region of interest" description="Disordered" evidence="1">
    <location>
        <begin position="187"/>
        <end position="208"/>
    </location>
</feature>
<feature type="region of interest" description="Disordered" evidence="1">
    <location>
        <begin position="688"/>
        <end position="708"/>
    </location>
</feature>
<reference evidence="3 4" key="1">
    <citation type="submission" date="2019-03" db="EMBL/GenBank/DDBJ databases">
        <title>Single cell metagenomics reveals metabolic interactions within the superorganism composed of flagellate Streblomastix strix and complex community of Bacteroidetes bacteria on its surface.</title>
        <authorList>
            <person name="Treitli S.C."/>
            <person name="Kolisko M."/>
            <person name="Husnik F."/>
            <person name="Keeling P."/>
            <person name="Hampl V."/>
        </authorList>
    </citation>
    <scope>NUCLEOTIDE SEQUENCE [LARGE SCALE GENOMIC DNA]</scope>
    <source>
        <strain evidence="3">ST1C</strain>
    </source>
</reference>
<dbReference type="EMBL" id="SNRW01002096">
    <property type="protein sequence ID" value="KAA6393922.1"/>
    <property type="molecule type" value="Genomic_DNA"/>
</dbReference>
<evidence type="ECO:0000256" key="1">
    <source>
        <dbReference type="SAM" id="MobiDB-lite"/>
    </source>
</evidence>
<evidence type="ECO:0000313" key="4">
    <source>
        <dbReference type="Proteomes" id="UP000324800"/>
    </source>
</evidence>
<feature type="compositionally biased region" description="Basic and acidic residues" evidence="1">
    <location>
        <begin position="198"/>
        <end position="208"/>
    </location>
</feature>
<comment type="caution">
    <text evidence="3">The sequence shown here is derived from an EMBL/GenBank/DDBJ whole genome shotgun (WGS) entry which is preliminary data.</text>
</comment>
<evidence type="ECO:0000313" key="3">
    <source>
        <dbReference type="EMBL" id="KAA6393922.1"/>
    </source>
</evidence>
<feature type="compositionally biased region" description="Acidic residues" evidence="1">
    <location>
        <begin position="689"/>
        <end position="701"/>
    </location>
</feature>
<gene>
    <name evidence="3" type="ORF">EZS28_010550</name>
</gene>
<feature type="transmembrane region" description="Helical" evidence="2">
    <location>
        <begin position="225"/>
        <end position="245"/>
    </location>
</feature>
<feature type="transmembrane region" description="Helical" evidence="2">
    <location>
        <begin position="119"/>
        <end position="142"/>
    </location>
</feature>
<proteinExistence type="predicted"/>
<keyword evidence="2" id="KW-1133">Transmembrane helix</keyword>
<keyword evidence="2" id="KW-0472">Membrane</keyword>
<feature type="transmembrane region" description="Helical" evidence="2">
    <location>
        <begin position="61"/>
        <end position="81"/>
    </location>
</feature>
<dbReference type="Proteomes" id="UP000324800">
    <property type="component" value="Unassembled WGS sequence"/>
</dbReference>
<organism evidence="3 4">
    <name type="scientific">Streblomastix strix</name>
    <dbReference type="NCBI Taxonomy" id="222440"/>
    <lineage>
        <taxon>Eukaryota</taxon>
        <taxon>Metamonada</taxon>
        <taxon>Preaxostyla</taxon>
        <taxon>Oxymonadida</taxon>
        <taxon>Streblomastigidae</taxon>
        <taxon>Streblomastix</taxon>
    </lineage>
</organism>
<evidence type="ECO:0000256" key="2">
    <source>
        <dbReference type="SAM" id="Phobius"/>
    </source>
</evidence>
<dbReference type="AlphaFoldDB" id="A0A5J4WH83"/>
<dbReference type="PANTHER" id="PTHR36812">
    <property type="entry name" value="NEUROFILAMENT TRIPLET M PROTEIN-LIKE PROTEIN"/>
    <property type="match status" value="1"/>
</dbReference>